<dbReference type="KEGG" id="cber:B5D82_07045"/>
<dbReference type="EMBL" id="CP020465">
    <property type="protein sequence ID" value="ASP47530.1"/>
    <property type="molecule type" value="Genomic_DNA"/>
</dbReference>
<dbReference type="InterPro" id="IPR005501">
    <property type="entry name" value="LamB/YcsF/PxpA-like"/>
</dbReference>
<dbReference type="Proteomes" id="UP000202259">
    <property type="component" value="Chromosome"/>
</dbReference>
<name>A0A222G6V4_9GAMM</name>
<dbReference type="Gene3D" id="3.20.20.370">
    <property type="entry name" value="Glycoside hydrolase/deacetylase"/>
    <property type="match status" value="1"/>
</dbReference>
<dbReference type="GO" id="GO:0005975">
    <property type="term" value="P:carbohydrate metabolic process"/>
    <property type="evidence" value="ECO:0007669"/>
    <property type="project" value="InterPro"/>
</dbReference>
<dbReference type="PANTHER" id="PTHR30292:SF0">
    <property type="entry name" value="5-OXOPROLINASE SUBUNIT A"/>
    <property type="match status" value="1"/>
</dbReference>
<gene>
    <name evidence="1" type="ORF">B5D82_07045</name>
</gene>
<dbReference type="OrthoDB" id="9773478at2"/>
<dbReference type="AlphaFoldDB" id="A0A222G6V4"/>
<organism evidence="1 2">
    <name type="scientific">Cognaticolwellia beringensis</name>
    <dbReference type="NCBI Taxonomy" id="1967665"/>
    <lineage>
        <taxon>Bacteria</taxon>
        <taxon>Pseudomonadati</taxon>
        <taxon>Pseudomonadota</taxon>
        <taxon>Gammaproteobacteria</taxon>
        <taxon>Alteromonadales</taxon>
        <taxon>Colwelliaceae</taxon>
        <taxon>Cognaticolwellia</taxon>
    </lineage>
</organism>
<dbReference type="RefSeq" id="WP_081150250.1">
    <property type="nucleotide sequence ID" value="NZ_CP020465.1"/>
</dbReference>
<keyword evidence="2" id="KW-1185">Reference proteome</keyword>
<dbReference type="NCBIfam" id="NF003814">
    <property type="entry name" value="PRK05406.1-3"/>
    <property type="match status" value="1"/>
</dbReference>
<dbReference type="CDD" id="cd10787">
    <property type="entry name" value="LamB_YcsF_like"/>
    <property type="match status" value="1"/>
</dbReference>
<evidence type="ECO:0000313" key="1">
    <source>
        <dbReference type="EMBL" id="ASP47530.1"/>
    </source>
</evidence>
<dbReference type="InterPro" id="IPR011330">
    <property type="entry name" value="Glyco_hydro/deAcase_b/a-brl"/>
</dbReference>
<evidence type="ECO:0000313" key="2">
    <source>
        <dbReference type="Proteomes" id="UP000202259"/>
    </source>
</evidence>
<dbReference type="PANTHER" id="PTHR30292">
    <property type="entry name" value="UNCHARACTERIZED PROTEIN YBGL-RELATED"/>
    <property type="match status" value="1"/>
</dbReference>
<accession>A0A222G6V4</accession>
<protein>
    <recommendedName>
        <fullName evidence="3">LamB/YcsF family protein</fullName>
    </recommendedName>
</protein>
<dbReference type="Pfam" id="PF03746">
    <property type="entry name" value="LamB_YcsF"/>
    <property type="match status" value="1"/>
</dbReference>
<dbReference type="SUPFAM" id="SSF88713">
    <property type="entry name" value="Glycoside hydrolase/deacetylase"/>
    <property type="match status" value="1"/>
</dbReference>
<sequence>MKLNCDLGEFTENNDADIMPLIDMANIACGFHGSDPLTIKRTIKLAQQHQVIIGAHPSYPDVENFGRQSMDLSQDELIANVQYQIGALQALCSVENTQLNYVKPHGALYNDMMKNVNIFEDICLAIAQLNQTNHKPLFLMIQAVTDSDKFDQIAKKHHISLYYEAFADRAYLDNGLLVPRGEVGAVLTNNQTVVSRCQALLNKQPLLSQNQQPLQFHIDALCVHGDTPNALEMLKALRATINNAQGLR</sequence>
<proteinExistence type="predicted"/>
<dbReference type="NCBIfam" id="NF003816">
    <property type="entry name" value="PRK05406.1-5"/>
    <property type="match status" value="1"/>
</dbReference>
<reference evidence="1 2" key="1">
    <citation type="submission" date="2017-08" db="EMBL/GenBank/DDBJ databases">
        <title>Complete genome of Colwellia sp. NB097-1, a psychrophile bacterium ioslated from Bering Sea.</title>
        <authorList>
            <person name="Chen X."/>
        </authorList>
    </citation>
    <scope>NUCLEOTIDE SEQUENCE [LARGE SCALE GENOMIC DNA]</scope>
    <source>
        <strain evidence="1 2">NB097-1</strain>
    </source>
</reference>
<evidence type="ECO:0008006" key="3">
    <source>
        <dbReference type="Google" id="ProtNLM"/>
    </source>
</evidence>